<dbReference type="STRING" id="1817883.A3G31_03045"/>
<dbReference type="InterPro" id="IPR042095">
    <property type="entry name" value="SUMF_sf"/>
</dbReference>
<dbReference type="Pfam" id="PF03781">
    <property type="entry name" value="FGE-sulfatase"/>
    <property type="match status" value="1"/>
</dbReference>
<accession>A0A1F7SKF8</accession>
<dbReference type="PANTHER" id="PTHR23150">
    <property type="entry name" value="SULFATASE MODIFYING FACTOR 1, 2"/>
    <property type="match status" value="1"/>
</dbReference>
<dbReference type="InterPro" id="IPR016187">
    <property type="entry name" value="CTDL_fold"/>
</dbReference>
<dbReference type="SUPFAM" id="SSF56436">
    <property type="entry name" value="C-type lectin-like"/>
    <property type="match status" value="1"/>
</dbReference>
<dbReference type="PANTHER" id="PTHR23150:SF19">
    <property type="entry name" value="FORMYLGLYCINE-GENERATING ENZYME"/>
    <property type="match status" value="1"/>
</dbReference>
<name>A0A1F7SKF8_9BACT</name>
<dbReference type="InterPro" id="IPR005532">
    <property type="entry name" value="SUMF_dom"/>
</dbReference>
<dbReference type="InterPro" id="IPR051043">
    <property type="entry name" value="Sulfatase_Mod_Factor_Kinase"/>
</dbReference>
<evidence type="ECO:0000313" key="3">
    <source>
        <dbReference type="Proteomes" id="UP000178082"/>
    </source>
</evidence>
<dbReference type="GO" id="GO:0120147">
    <property type="term" value="F:formylglycine-generating oxidase activity"/>
    <property type="evidence" value="ECO:0007669"/>
    <property type="project" value="TreeGrafter"/>
</dbReference>
<dbReference type="PROSITE" id="PS51257">
    <property type="entry name" value="PROKAR_LIPOPROTEIN"/>
    <property type="match status" value="1"/>
</dbReference>
<dbReference type="Gene3D" id="3.90.1580.10">
    <property type="entry name" value="paralog of FGE (formylglycine-generating enzyme)"/>
    <property type="match status" value="1"/>
</dbReference>
<protein>
    <recommendedName>
        <fullName evidence="1">Sulfatase-modifying factor enzyme-like domain-containing protein</fullName>
    </recommendedName>
</protein>
<feature type="domain" description="Sulfatase-modifying factor enzyme-like" evidence="1">
    <location>
        <begin position="48"/>
        <end position="263"/>
    </location>
</feature>
<evidence type="ECO:0000313" key="2">
    <source>
        <dbReference type="EMBL" id="OGL53697.1"/>
    </source>
</evidence>
<dbReference type="Proteomes" id="UP000178082">
    <property type="component" value="Unassembled WGS sequence"/>
</dbReference>
<evidence type="ECO:0000259" key="1">
    <source>
        <dbReference type="Pfam" id="PF03781"/>
    </source>
</evidence>
<comment type="caution">
    <text evidence="2">The sequence shown here is derived from an EMBL/GenBank/DDBJ whole genome shotgun (WGS) entry which is preliminary data.</text>
</comment>
<sequence length="274" mass="31321">MKLFFNITIILLGLVIGCGTKYPLQFTPINPADGFHFSYTDNDTGIEFMLLEAGNFTMGSPENEEGRDKDEGPQHTVYIDSFYISKYEITQSQWKEIMNKNPSHFKGNPLLPVENVSWNDVQEFIKRLNKKTGLHYRLPTEAEWEYTCRAGTQTAFFSGKEEKFLSEYAWFNNNSAGETHPMGTRMPNQWGIYDMHGNVSEWVEDGVRGYLSRTEYNPKGSPSSVKAIHRGGSWLYPAKLCRSANRMINDKDFATHIVGFRIAIDKDNIGLKSQ</sequence>
<organism evidence="2 3">
    <name type="scientific">Candidatus Schekmanbacteria bacterium RIFCSPLOWO2_12_FULL_38_15</name>
    <dbReference type="NCBI Taxonomy" id="1817883"/>
    <lineage>
        <taxon>Bacteria</taxon>
        <taxon>Candidatus Schekmaniibacteriota</taxon>
    </lineage>
</organism>
<dbReference type="AlphaFoldDB" id="A0A1F7SKF8"/>
<reference evidence="2 3" key="1">
    <citation type="journal article" date="2016" name="Nat. Commun.">
        <title>Thousands of microbial genomes shed light on interconnected biogeochemical processes in an aquifer system.</title>
        <authorList>
            <person name="Anantharaman K."/>
            <person name="Brown C.T."/>
            <person name="Hug L.A."/>
            <person name="Sharon I."/>
            <person name="Castelle C.J."/>
            <person name="Probst A.J."/>
            <person name="Thomas B.C."/>
            <person name="Singh A."/>
            <person name="Wilkins M.J."/>
            <person name="Karaoz U."/>
            <person name="Brodie E.L."/>
            <person name="Williams K.H."/>
            <person name="Hubbard S.S."/>
            <person name="Banfield J.F."/>
        </authorList>
    </citation>
    <scope>NUCLEOTIDE SEQUENCE [LARGE SCALE GENOMIC DNA]</scope>
</reference>
<dbReference type="EMBL" id="MGDI01000022">
    <property type="protein sequence ID" value="OGL53697.1"/>
    <property type="molecule type" value="Genomic_DNA"/>
</dbReference>
<gene>
    <name evidence="2" type="ORF">A3G31_03045</name>
</gene>
<proteinExistence type="predicted"/>